<dbReference type="InterPro" id="IPR012657">
    <property type="entry name" value="23S_rRNA-intervening_sequence"/>
</dbReference>
<comment type="caution">
    <text evidence="1">The sequence shown here is derived from an EMBL/GenBank/DDBJ whole genome shotgun (WGS) entry which is preliminary data.</text>
</comment>
<dbReference type="EMBL" id="VSIV01000217">
    <property type="protein sequence ID" value="TYB33027.1"/>
    <property type="molecule type" value="Genomic_DNA"/>
</dbReference>
<name>A0A5D0MH66_FLESI</name>
<evidence type="ECO:0000313" key="1">
    <source>
        <dbReference type="EMBL" id="TYB33027.1"/>
    </source>
</evidence>
<dbReference type="CDD" id="cd16377">
    <property type="entry name" value="23S_rRNA_IVP_like"/>
    <property type="match status" value="1"/>
</dbReference>
<dbReference type="NCBIfam" id="TIGR02436">
    <property type="entry name" value="four helix bundle protein"/>
    <property type="match status" value="1"/>
</dbReference>
<dbReference type="RefSeq" id="WP_303701475.1">
    <property type="nucleotide sequence ID" value="NZ_VSIV01000217.1"/>
</dbReference>
<dbReference type="InterPro" id="IPR036583">
    <property type="entry name" value="23S_rRNA_IVS_sf"/>
</dbReference>
<dbReference type="AlphaFoldDB" id="A0A5D0MH66"/>
<evidence type="ECO:0000313" key="2">
    <source>
        <dbReference type="Proteomes" id="UP000323337"/>
    </source>
</evidence>
<sequence length="120" mass="13747">MQINDVTELNVFKYAHELTLEIYKATNNFPAEEKFGITSQMRRAASSICANLMEGSYRNNSKEFRQFSGIGRGSVGELRYFIMLSQDLGYINKDLSEKLIEETKTVSKMIYGLIKSLENK</sequence>
<protein>
    <submittedName>
        <fullName evidence="1">Four helix bundle protein</fullName>
    </submittedName>
</protein>
<dbReference type="Gene3D" id="1.20.1440.60">
    <property type="entry name" value="23S rRNA-intervening sequence"/>
    <property type="match status" value="1"/>
</dbReference>
<dbReference type="Pfam" id="PF05635">
    <property type="entry name" value="23S_rRNA_IVP"/>
    <property type="match status" value="1"/>
</dbReference>
<dbReference type="PANTHER" id="PTHR38471:SF2">
    <property type="entry name" value="FOUR HELIX BUNDLE PROTEIN"/>
    <property type="match status" value="1"/>
</dbReference>
<gene>
    <name evidence="1" type="ORF">FXF49_08505</name>
</gene>
<organism evidence="1 2">
    <name type="scientific">Flexistipes sinusarabici</name>
    <dbReference type="NCBI Taxonomy" id="2352"/>
    <lineage>
        <taxon>Bacteria</taxon>
        <taxon>Pseudomonadati</taxon>
        <taxon>Deferribacterota</taxon>
        <taxon>Deferribacteres</taxon>
        <taxon>Deferribacterales</taxon>
        <taxon>Flexistipitaceae</taxon>
        <taxon>Flexistipes</taxon>
    </lineage>
</organism>
<dbReference type="PANTHER" id="PTHR38471">
    <property type="entry name" value="FOUR HELIX BUNDLE PROTEIN"/>
    <property type="match status" value="1"/>
</dbReference>
<dbReference type="Proteomes" id="UP000323337">
    <property type="component" value="Unassembled WGS sequence"/>
</dbReference>
<accession>A0A5D0MH66</accession>
<dbReference type="SUPFAM" id="SSF158446">
    <property type="entry name" value="IVS-encoded protein-like"/>
    <property type="match status" value="1"/>
</dbReference>
<reference evidence="1 2" key="1">
    <citation type="submission" date="2019-08" db="EMBL/GenBank/DDBJ databases">
        <title>Genomic characterization of a novel candidate phylum (ARYD3) from a high temperature, high salinity tertiary oil reservoir in north central Oklahoma, USA.</title>
        <authorList>
            <person name="Youssef N.H."/>
            <person name="Yadav A."/>
            <person name="Elshahed M.S."/>
        </authorList>
    </citation>
    <scope>NUCLEOTIDE SEQUENCE [LARGE SCALE GENOMIC DNA]</scope>
    <source>
        <strain evidence="1">ARYD1</strain>
    </source>
</reference>
<proteinExistence type="predicted"/>